<reference evidence="4 5" key="1">
    <citation type="submission" date="2019-03" db="EMBL/GenBank/DDBJ databases">
        <title>Single cell metagenomics reveals metabolic interactions within the superorganism composed of flagellate Streblomastix strix and complex community of Bacteroidetes bacteria on its surface.</title>
        <authorList>
            <person name="Treitli S.C."/>
            <person name="Kolisko M."/>
            <person name="Husnik F."/>
            <person name="Keeling P."/>
            <person name="Hampl V."/>
        </authorList>
    </citation>
    <scope>NUCLEOTIDE SEQUENCE [LARGE SCALE GENOMIC DNA]</scope>
    <source>
        <strain evidence="4">ST1C</strain>
    </source>
</reference>
<evidence type="ECO:0000256" key="2">
    <source>
        <dbReference type="SAM" id="MobiDB-lite"/>
    </source>
</evidence>
<dbReference type="EMBL" id="SNRW01019774">
    <property type="protein sequence ID" value="KAA6366064.1"/>
    <property type="molecule type" value="Genomic_DNA"/>
</dbReference>
<comment type="caution">
    <text evidence="4">The sequence shown here is derived from an EMBL/GenBank/DDBJ whole genome shotgun (WGS) entry which is preliminary data.</text>
</comment>
<evidence type="ECO:0000313" key="4">
    <source>
        <dbReference type="EMBL" id="KAA6366064.1"/>
    </source>
</evidence>
<organism evidence="4 5">
    <name type="scientific">Streblomastix strix</name>
    <dbReference type="NCBI Taxonomy" id="222440"/>
    <lineage>
        <taxon>Eukaryota</taxon>
        <taxon>Metamonada</taxon>
        <taxon>Preaxostyla</taxon>
        <taxon>Oxymonadida</taxon>
        <taxon>Streblomastigidae</taxon>
        <taxon>Streblomastix</taxon>
    </lineage>
</organism>
<dbReference type="InterPro" id="IPR013886">
    <property type="entry name" value="PI31_Prot_C"/>
</dbReference>
<dbReference type="AlphaFoldDB" id="A0A5J4U713"/>
<protein>
    <recommendedName>
        <fullName evidence="3">PI31 proteasome regulator C-terminal domain-containing protein</fullName>
    </recommendedName>
</protein>
<dbReference type="Proteomes" id="UP000324800">
    <property type="component" value="Unassembled WGS sequence"/>
</dbReference>
<name>A0A5J4U713_9EUKA</name>
<evidence type="ECO:0000259" key="3">
    <source>
        <dbReference type="Pfam" id="PF08577"/>
    </source>
</evidence>
<feature type="domain" description="PI31 proteasome regulator C-terminal" evidence="3">
    <location>
        <begin position="32"/>
        <end position="104"/>
    </location>
</feature>
<evidence type="ECO:0000313" key="5">
    <source>
        <dbReference type="Proteomes" id="UP000324800"/>
    </source>
</evidence>
<evidence type="ECO:0000256" key="1">
    <source>
        <dbReference type="ARBA" id="ARBA00006405"/>
    </source>
</evidence>
<gene>
    <name evidence="4" type="ORF">EZS28_038408</name>
</gene>
<feature type="compositionally biased region" description="Gly residues" evidence="2">
    <location>
        <begin position="70"/>
        <end position="79"/>
    </location>
</feature>
<accession>A0A5J4U713</accession>
<proteinExistence type="inferred from homology"/>
<feature type="region of interest" description="Disordered" evidence="2">
    <location>
        <begin position="1"/>
        <end position="136"/>
    </location>
</feature>
<comment type="similarity">
    <text evidence="1">Belongs to the proteasome inhibitor PI31 family.</text>
</comment>
<sequence>MQHPFFGPHSHGPQFGHHPQYPPFPQFPNTSVGDADRLPAGVRGQLDAFEDGSQGTEMGPNHPIFHGRGRGGWGGQGWGRGDHEGFFPPPGSIPPGARWDPVHPGQFPFGGRGGRGRGNAPGSEPFFPSPDDNMFI</sequence>
<dbReference type="Pfam" id="PF08577">
    <property type="entry name" value="PI31_Prot_C"/>
    <property type="match status" value="1"/>
</dbReference>
<feature type="compositionally biased region" description="Gly residues" evidence="2">
    <location>
        <begin position="108"/>
        <end position="119"/>
    </location>
</feature>